<proteinExistence type="inferred from homology"/>
<comment type="catalytic activity">
    <reaction evidence="1">
        <text>Release of an N-terminal amino acid, Xaa-|-Yaa- from a peptide, amide or arylamide. Xaa is preferably Ala, but may be most amino acids including Pro (slow action). When a terminal hydrophobic residue is followed by a prolyl residue, the two may be released as an intact Xaa-Pro dipeptide.</text>
        <dbReference type="EC" id="3.4.11.2"/>
    </reaction>
</comment>
<reference evidence="16 17" key="1">
    <citation type="submission" date="2017-09" db="EMBL/GenBank/DDBJ databases">
        <authorList>
            <person name="Ehlers B."/>
            <person name="Leendertz F.H."/>
        </authorList>
    </citation>
    <scope>NUCLEOTIDE SEQUENCE [LARGE SCALE GENOMIC DNA]</scope>
    <source>
        <strain evidence="16 17">CGMCC 4.6857</strain>
    </source>
</reference>
<feature type="domain" description="Peptidase M1 membrane alanine aminopeptidase" evidence="14">
    <location>
        <begin position="295"/>
        <end position="488"/>
    </location>
</feature>
<dbReference type="Gene3D" id="2.60.40.1730">
    <property type="entry name" value="tricorn interacting facor f3 domain"/>
    <property type="match status" value="1"/>
</dbReference>
<keyword evidence="9" id="KW-0862">Zinc</keyword>
<dbReference type="Pfam" id="PF01433">
    <property type="entry name" value="Peptidase_M1"/>
    <property type="match status" value="1"/>
</dbReference>
<protein>
    <recommendedName>
        <fullName evidence="5">Aminopeptidase N</fullName>
        <ecNumber evidence="4">3.4.11.2</ecNumber>
    </recommendedName>
    <alternativeName>
        <fullName evidence="11">Alanine aminopeptidase</fullName>
    </alternativeName>
    <alternativeName>
        <fullName evidence="12">Lysyl aminopeptidase</fullName>
    </alternativeName>
</protein>
<dbReference type="InterPro" id="IPR050344">
    <property type="entry name" value="Peptidase_M1_aminopeptidases"/>
</dbReference>
<keyword evidence="7" id="KW-0479">Metal-binding</keyword>
<evidence type="ECO:0000259" key="15">
    <source>
        <dbReference type="Pfam" id="PF17900"/>
    </source>
</evidence>
<keyword evidence="8" id="KW-0378">Hydrolase</keyword>
<evidence type="ECO:0000256" key="11">
    <source>
        <dbReference type="ARBA" id="ARBA00029811"/>
    </source>
</evidence>
<dbReference type="SUPFAM" id="SSF63737">
    <property type="entry name" value="Leukotriene A4 hydrolase N-terminal domain"/>
    <property type="match status" value="1"/>
</dbReference>
<keyword evidence="10" id="KW-0482">Metalloprotease</keyword>
<dbReference type="EMBL" id="OBDY01000001">
    <property type="protein sequence ID" value="SNY12293.1"/>
    <property type="molecule type" value="Genomic_DNA"/>
</dbReference>
<accession>A0A285FMH9</accession>
<feature type="domain" description="Aminopeptidase N-like N-terminal" evidence="15">
    <location>
        <begin position="85"/>
        <end position="256"/>
    </location>
</feature>
<evidence type="ECO:0000256" key="8">
    <source>
        <dbReference type="ARBA" id="ARBA00022801"/>
    </source>
</evidence>
<evidence type="ECO:0000256" key="5">
    <source>
        <dbReference type="ARBA" id="ARBA00015611"/>
    </source>
</evidence>
<evidence type="ECO:0000256" key="2">
    <source>
        <dbReference type="ARBA" id="ARBA00001947"/>
    </source>
</evidence>
<comment type="similarity">
    <text evidence="3">Belongs to the peptidase M1 family.</text>
</comment>
<dbReference type="PANTHER" id="PTHR11533:SF297">
    <property type="entry name" value="AMINOPEPTIDASE N"/>
    <property type="match status" value="1"/>
</dbReference>
<evidence type="ECO:0000256" key="3">
    <source>
        <dbReference type="ARBA" id="ARBA00010136"/>
    </source>
</evidence>
<dbReference type="InterPro" id="IPR045357">
    <property type="entry name" value="Aminopeptidase_N-like_N"/>
</dbReference>
<feature type="region of interest" description="Disordered" evidence="13">
    <location>
        <begin position="33"/>
        <end position="55"/>
    </location>
</feature>
<dbReference type="GO" id="GO:0006508">
    <property type="term" value="P:proteolysis"/>
    <property type="evidence" value="ECO:0007669"/>
    <property type="project" value="UniProtKB-KW"/>
</dbReference>
<dbReference type="GO" id="GO:0008237">
    <property type="term" value="F:metallopeptidase activity"/>
    <property type="evidence" value="ECO:0007669"/>
    <property type="project" value="UniProtKB-KW"/>
</dbReference>
<keyword evidence="17" id="KW-1185">Reference proteome</keyword>
<dbReference type="InterPro" id="IPR014782">
    <property type="entry name" value="Peptidase_M1_dom"/>
</dbReference>
<dbReference type="CDD" id="cd09603">
    <property type="entry name" value="M1_APN_like"/>
    <property type="match status" value="1"/>
</dbReference>
<dbReference type="SUPFAM" id="SSF55486">
    <property type="entry name" value="Metalloproteases ('zincins'), catalytic domain"/>
    <property type="match status" value="1"/>
</dbReference>
<evidence type="ECO:0000313" key="16">
    <source>
        <dbReference type="EMBL" id="SNY12293.1"/>
    </source>
</evidence>
<evidence type="ECO:0000256" key="9">
    <source>
        <dbReference type="ARBA" id="ARBA00022833"/>
    </source>
</evidence>
<evidence type="ECO:0000256" key="12">
    <source>
        <dbReference type="ARBA" id="ARBA00031533"/>
    </source>
</evidence>
<evidence type="ECO:0000256" key="6">
    <source>
        <dbReference type="ARBA" id="ARBA00022670"/>
    </source>
</evidence>
<evidence type="ECO:0000256" key="4">
    <source>
        <dbReference type="ARBA" id="ARBA00012564"/>
    </source>
</evidence>
<organism evidence="16 17">
    <name type="scientific">Paractinoplanes atraurantiacus</name>
    <dbReference type="NCBI Taxonomy" id="1036182"/>
    <lineage>
        <taxon>Bacteria</taxon>
        <taxon>Bacillati</taxon>
        <taxon>Actinomycetota</taxon>
        <taxon>Actinomycetes</taxon>
        <taxon>Micromonosporales</taxon>
        <taxon>Micromonosporaceae</taxon>
        <taxon>Paractinoplanes</taxon>
    </lineage>
</organism>
<evidence type="ECO:0000313" key="17">
    <source>
        <dbReference type="Proteomes" id="UP000219612"/>
    </source>
</evidence>
<sequence length="496" mass="54101">MTHDRPHCGVRFPAMRRVPLAVVALTAAVLPAGCDGTPTPRPTPSAPTSAPAPPTIDYSAWQAGASKPVADKLYPKHGTAALDVLHYDLKLAWRPEDKTLTGTATLRLRPTVDASEIKLDFKPYALDEVSVNGLATEGAKVTAEKLVVPATVKTDEPVTLTVGYHGKPATTPMPSHRGDVEPLGLTVTKDGSLWTMQEPFGAFTWYPANDQPSDKALYDIAVTVPAGWSAIAAGTPAGQSGTTFRYRSTDPMASYLQTLAVGKYKKIAAEGPNGLPLTYWYRPGVDERLLPSLKKSPSFISFLEKRFGPYPFPTGGIVIVDSASGMETQQMITMGGRPAKFDPAAYEEDLLHEYAHHWFGDSVSPSTWTDLWLNEGWATYVQFLYQQSLDGFSDAELETYLRQGDARLRKRLGPPGSPQAANFAESNVYICPAAMLKELNDALGDAEFFALGKAWVQTQRNTQQDRASFIAFVNKQTGKDFTKLINTWLDARSTPK</sequence>
<dbReference type="AlphaFoldDB" id="A0A285FMH9"/>
<evidence type="ECO:0000256" key="1">
    <source>
        <dbReference type="ARBA" id="ARBA00000098"/>
    </source>
</evidence>
<dbReference type="Gene3D" id="1.10.390.10">
    <property type="entry name" value="Neutral Protease Domain 2"/>
    <property type="match status" value="1"/>
</dbReference>
<evidence type="ECO:0000259" key="14">
    <source>
        <dbReference type="Pfam" id="PF01433"/>
    </source>
</evidence>
<evidence type="ECO:0000256" key="13">
    <source>
        <dbReference type="SAM" id="MobiDB-lite"/>
    </source>
</evidence>
<dbReference type="EC" id="3.4.11.2" evidence="4"/>
<comment type="cofactor">
    <cofactor evidence="2">
        <name>Zn(2+)</name>
        <dbReference type="ChEBI" id="CHEBI:29105"/>
    </cofactor>
</comment>
<dbReference type="Proteomes" id="UP000219612">
    <property type="component" value="Unassembled WGS sequence"/>
</dbReference>
<dbReference type="InterPro" id="IPR042097">
    <property type="entry name" value="Aminopeptidase_N-like_N_sf"/>
</dbReference>
<dbReference type="InterPro" id="IPR027268">
    <property type="entry name" value="Peptidase_M4/M1_CTD_sf"/>
</dbReference>
<dbReference type="PRINTS" id="PR00756">
    <property type="entry name" value="ALADIPTASE"/>
</dbReference>
<feature type="compositionally biased region" description="Pro residues" evidence="13">
    <location>
        <begin position="39"/>
        <end position="54"/>
    </location>
</feature>
<dbReference type="Pfam" id="PF17900">
    <property type="entry name" value="Peptidase_M1_N"/>
    <property type="match status" value="1"/>
</dbReference>
<evidence type="ECO:0000256" key="10">
    <source>
        <dbReference type="ARBA" id="ARBA00023049"/>
    </source>
</evidence>
<evidence type="ECO:0000256" key="7">
    <source>
        <dbReference type="ARBA" id="ARBA00022723"/>
    </source>
</evidence>
<dbReference type="GO" id="GO:0016285">
    <property type="term" value="F:alanyl aminopeptidase activity"/>
    <property type="evidence" value="ECO:0007669"/>
    <property type="project" value="UniProtKB-EC"/>
</dbReference>
<keyword evidence="6" id="KW-0645">Protease</keyword>
<name>A0A285FMH9_9ACTN</name>
<dbReference type="GO" id="GO:0008270">
    <property type="term" value="F:zinc ion binding"/>
    <property type="evidence" value="ECO:0007669"/>
    <property type="project" value="InterPro"/>
</dbReference>
<gene>
    <name evidence="16" type="ORF">SAMN05421748_1011019</name>
</gene>
<dbReference type="PANTHER" id="PTHR11533">
    <property type="entry name" value="PROTEASE M1 ZINC METALLOPROTEASE"/>
    <property type="match status" value="1"/>
</dbReference>
<dbReference type="InterPro" id="IPR001930">
    <property type="entry name" value="Peptidase_M1"/>
</dbReference>